<dbReference type="AlphaFoldDB" id="A0A9D6UKF9"/>
<gene>
    <name evidence="2" type="ORF">HZB08_03240</name>
</gene>
<dbReference type="Gene3D" id="2.120.10.30">
    <property type="entry name" value="TolB, C-terminal domain"/>
    <property type="match status" value="2"/>
</dbReference>
<comment type="caution">
    <text evidence="2">The sequence shown here is derived from an EMBL/GenBank/DDBJ whole genome shotgun (WGS) entry which is preliminary data.</text>
</comment>
<dbReference type="Pfam" id="PF07676">
    <property type="entry name" value="PD40"/>
    <property type="match status" value="3"/>
</dbReference>
<dbReference type="SUPFAM" id="SSF82171">
    <property type="entry name" value="DPP6 N-terminal domain-like"/>
    <property type="match status" value="1"/>
</dbReference>
<evidence type="ECO:0000313" key="2">
    <source>
        <dbReference type="EMBL" id="MBI5079015.1"/>
    </source>
</evidence>
<reference evidence="2" key="1">
    <citation type="submission" date="2020-07" db="EMBL/GenBank/DDBJ databases">
        <title>Huge and variable diversity of episymbiotic CPR bacteria and DPANN archaea in groundwater ecosystems.</title>
        <authorList>
            <person name="He C.Y."/>
            <person name="Keren R."/>
            <person name="Whittaker M."/>
            <person name="Farag I.F."/>
            <person name="Doudna J."/>
            <person name="Cate J.H.D."/>
            <person name="Banfield J.F."/>
        </authorList>
    </citation>
    <scope>NUCLEOTIDE SEQUENCE</scope>
    <source>
        <strain evidence="2">NC_groundwater_1860_Pr3_B-0.1um_51_7</strain>
    </source>
</reference>
<organism evidence="2 3">
    <name type="scientific">Candidatus Saganbacteria bacterium</name>
    <dbReference type="NCBI Taxonomy" id="2575572"/>
    <lineage>
        <taxon>Bacteria</taxon>
        <taxon>Bacillati</taxon>
        <taxon>Saganbacteria</taxon>
    </lineage>
</organism>
<name>A0A9D6UKF9_UNCSA</name>
<dbReference type="EMBL" id="JACRKR010000159">
    <property type="protein sequence ID" value="MBI5079015.1"/>
    <property type="molecule type" value="Genomic_DNA"/>
</dbReference>
<dbReference type="InterPro" id="IPR011042">
    <property type="entry name" value="6-blade_b-propeller_TolB-like"/>
</dbReference>
<dbReference type="PANTHER" id="PTHR36842">
    <property type="entry name" value="PROTEIN TOLB HOMOLOG"/>
    <property type="match status" value="1"/>
</dbReference>
<sequence length="912" mass="103476">MGFPSYGATWLDPGLKWKTLETPHFSIHYYTELEDTALKLAPIAEEVHAALSKVFKYEPDMKTEVVLLDRADHPIGSANVFPYPAVFVGPTYLGSNLEPFKYNDYLRALFTHEYAHVLHLDMAEGMNLFLRRIFGRVVFPNAVSPQFIIEGLATYIETYQAGEDWGRSPRWEMLMRMDVLEDNLKTIDQAAMNTVKWPMRRTYYLYGVKFLEYLTETYGEENLILLLHRWGDPPFRLSPGIDQAFTSVYGKNLGVLWGEWLKHLLEKYRDQRRTLGKLTEEKLLTGSGYYNLKPKWAKDSRSIFYIQQDTGSYPQIRRLEAASGKSEKILEAQVFDDTLSLSPDGNTLLFSKCDTYENFYLYKDLYLLNLKSGKAIRLTDGLRAMDPCFLPDGKKIVFVRNEKGARSLLIRDYENTKYLVSPEADAQYFSPSSSPDGKILAAAKHAPGGSQKIYLVNINSGSEEVLIQNDYSSAEANPCFSPDGKYVLYDSDRSGIVNLYACELATGKIYQITNVLGGALMPDISPDGKRIAYVSYSSRGYDIAVTDFEPSEWEEVRSLVTATKPVLSKRTSGPKAEFTTVHDYNPWPSLLPKFWLPSAYSDENGSQASIYVGGMDSLTQHLYYLNFGYDFGGNKPSYAFYYANNQFLPQITVSLSDASVPYDGYWEREREAILLLSFRDNRVFTEYDKQSWTFGLQAVNLTNINHPRPTGGNLNAFVLGWNYSSVRRYLSSISPEDGMEAGGKVEAHSSLLGSDFTFNNYSASLKAYFKTFLPHCVLTPDLKLFYSRGDQLEPGNFTWRYLFVRGYPGAFLKGNKGASFSLEYRFPLWYVEKGWFYGYAFLDRVWGNVFFDAGGAAFGTLDKLTIKKGAGAEINFDVSGFWWYLPVTLKLGYAKGLDEGGEGRFYFALGVN</sequence>
<accession>A0A9D6UKF9</accession>
<dbReference type="PANTHER" id="PTHR36842:SF1">
    <property type="entry name" value="PROTEIN TOLB"/>
    <property type="match status" value="1"/>
</dbReference>
<protein>
    <submittedName>
        <fullName evidence="2">PD40 domain-containing protein</fullName>
    </submittedName>
</protein>
<dbReference type="Proteomes" id="UP000808761">
    <property type="component" value="Unassembled WGS sequence"/>
</dbReference>
<evidence type="ECO:0000313" key="3">
    <source>
        <dbReference type="Proteomes" id="UP000808761"/>
    </source>
</evidence>
<dbReference type="Gene3D" id="2.40.160.50">
    <property type="entry name" value="membrane protein fhac: a member of the omp85/tpsb transporter family"/>
    <property type="match status" value="1"/>
</dbReference>
<comment type="similarity">
    <text evidence="1">Belongs to the TolB family.</text>
</comment>
<dbReference type="InterPro" id="IPR011659">
    <property type="entry name" value="WD40"/>
</dbReference>
<proteinExistence type="inferred from homology"/>
<evidence type="ECO:0000256" key="1">
    <source>
        <dbReference type="ARBA" id="ARBA00009820"/>
    </source>
</evidence>